<keyword evidence="5" id="KW-1185">Reference proteome</keyword>
<feature type="domain" description="Immunoglobulin V-set" evidence="3">
    <location>
        <begin position="26"/>
        <end position="107"/>
    </location>
</feature>
<organism evidence="4 5">
    <name type="scientific">Papio anubis</name>
    <name type="common">Olive baboon</name>
    <dbReference type="NCBI Taxonomy" id="9555"/>
    <lineage>
        <taxon>Eukaryota</taxon>
        <taxon>Metazoa</taxon>
        <taxon>Chordata</taxon>
        <taxon>Craniata</taxon>
        <taxon>Vertebrata</taxon>
        <taxon>Euteleostomi</taxon>
        <taxon>Mammalia</taxon>
        <taxon>Eutheria</taxon>
        <taxon>Euarchontoglires</taxon>
        <taxon>Primates</taxon>
        <taxon>Haplorrhini</taxon>
        <taxon>Catarrhini</taxon>
        <taxon>Cercopithecidae</taxon>
        <taxon>Cercopithecinae</taxon>
        <taxon>Papio</taxon>
    </lineage>
</organism>
<keyword evidence="1" id="KW-0393">Immunoglobulin domain</keyword>
<evidence type="ECO:0000313" key="5">
    <source>
        <dbReference type="Proteomes" id="UP000028761"/>
    </source>
</evidence>
<dbReference type="InterPro" id="IPR036179">
    <property type="entry name" value="Ig-like_dom_sf"/>
</dbReference>
<dbReference type="Ensembl" id="ENSPANT00000079655.1">
    <property type="protein sequence ID" value="ENSPANP00000060432.1"/>
    <property type="gene ID" value="ENSPANG00000044911.1"/>
</dbReference>
<feature type="chain" id="PRO_5035179268" description="Immunoglobulin V-set domain-containing protein" evidence="2">
    <location>
        <begin position="21"/>
        <end position="158"/>
    </location>
</feature>
<dbReference type="AlphaFoldDB" id="A0A8I5NNZ9"/>
<dbReference type="Pfam" id="PF07686">
    <property type="entry name" value="V-set"/>
    <property type="match status" value="1"/>
</dbReference>
<name>A0A8I5NNZ9_PAPAN</name>
<accession>A0A8I5NNZ9</accession>
<dbReference type="InterPro" id="IPR050150">
    <property type="entry name" value="IgV_Light_Chain"/>
</dbReference>
<reference evidence="4 5" key="1">
    <citation type="submission" date="2012-03" db="EMBL/GenBank/DDBJ databases">
        <title>Whole Genome Assembly of Papio anubis.</title>
        <authorList>
            <person name="Liu Y.L."/>
            <person name="Abraham K.A."/>
            <person name="Akbar H.A."/>
            <person name="Ali S.A."/>
            <person name="Anosike U.A."/>
            <person name="Aqrawi P.A."/>
            <person name="Arias F.A."/>
            <person name="Attaway T.A."/>
            <person name="Awwad R.A."/>
            <person name="Babu C.B."/>
            <person name="Bandaranaike D.B."/>
            <person name="Battles P.B."/>
            <person name="Bell A.B."/>
            <person name="Beltran B.B."/>
            <person name="Berhane-Mersha D.B."/>
            <person name="Bess C.B."/>
            <person name="Bickham C.B."/>
            <person name="Bolden T.B."/>
            <person name="Carter K.C."/>
            <person name="Chau D.C."/>
            <person name="Chavez A.C."/>
            <person name="Clerc-Blankenburg K.C."/>
            <person name="Coyle M.C."/>
            <person name="Dao M.D."/>
            <person name="Davila M.L.D."/>
            <person name="Davy-Carroll L.D."/>
            <person name="Denson S.D."/>
            <person name="Dinh H.D."/>
            <person name="Fernandez S.F."/>
            <person name="Fernando P.F."/>
            <person name="Forbes L.F."/>
            <person name="Francis C.F."/>
            <person name="Francisco L.F."/>
            <person name="Fu Q.F."/>
            <person name="Garcia-Iii R.G."/>
            <person name="Garrett T.G."/>
            <person name="Gross S.G."/>
            <person name="Gubbala S.G."/>
            <person name="Hirani K.H."/>
            <person name="Hogues M.H."/>
            <person name="Hollins B.H."/>
            <person name="Jackson L.J."/>
            <person name="Javaid M.J."/>
            <person name="Jhangiani S.J."/>
            <person name="Johnson A.J."/>
            <person name="Johnson B.J."/>
            <person name="Jones J.J."/>
            <person name="Joshi V.J."/>
            <person name="Kalu J.K."/>
            <person name="Khan N.K."/>
            <person name="Korchina V.K."/>
            <person name="Kovar C.K."/>
            <person name="Lago L.L."/>
            <person name="Lara F.L."/>
            <person name="Le T.-K.L."/>
            <person name="Lee S.L."/>
            <person name="Legall-Iii F.L."/>
            <person name="Lemon S.L."/>
            <person name="Liu J.L."/>
            <person name="Liu Y.-S.L."/>
            <person name="Liyanage D.L."/>
            <person name="Lopez J.L."/>
            <person name="Lorensuhewa L.L."/>
            <person name="Mata R.M."/>
            <person name="Mathew T.M."/>
            <person name="Mercado C.M."/>
            <person name="Mercado I.M."/>
            <person name="Morales K.M."/>
            <person name="Morgan M.M."/>
            <person name="Munidasa M.M."/>
            <person name="Ngo D.N."/>
            <person name="Nguyen L.N."/>
            <person name="Nguyen T.N."/>
            <person name="Nguyen N.N."/>
            <person name="Obregon M.O."/>
            <person name="Okwuonu G.O."/>
            <person name="Ongeri F.O."/>
            <person name="Onwere C.O."/>
            <person name="Osifeso I.O."/>
            <person name="Parra A.P."/>
            <person name="Patil S.P."/>
            <person name="Perez A.P."/>
            <person name="Perez Y.P."/>
            <person name="Pham C.P."/>
            <person name="Pu L.-L.P."/>
            <person name="Puazo M.P."/>
            <person name="Quiroz J.Q."/>
            <person name="Rouhana J.R."/>
            <person name="Ruiz M.R."/>
            <person name="Ruiz S.-J.R."/>
            <person name="Saada N.S."/>
            <person name="Santibanez J.S."/>
            <person name="Scheel M.S."/>
            <person name="Schneider B.S."/>
            <person name="Simmons D.S."/>
            <person name="Sisson I.S."/>
            <person name="Tang L.-Y.T."/>
            <person name="Thornton R.T."/>
            <person name="Tisius J.T."/>
            <person name="Toledanes G.T."/>
            <person name="Trejos Z.T."/>
            <person name="Usmani K.U."/>
            <person name="Varghese R.V."/>
            <person name="Vattathil S.V."/>
            <person name="Vee V.V."/>
            <person name="Walker D.W."/>
            <person name="Weissenberger G.W."/>
            <person name="White C.W."/>
            <person name="Williams A.W."/>
            <person name="Woodworth J.W."/>
            <person name="Wright R.W."/>
            <person name="Zhu Y.Z."/>
            <person name="Han Y.H."/>
            <person name="Newsham I.N."/>
            <person name="Nazareth L.N."/>
            <person name="Worley K.W."/>
            <person name="Muzny D.M."/>
            <person name="Rogers J.R."/>
            <person name="Gibbs R.G."/>
        </authorList>
    </citation>
    <scope>NUCLEOTIDE SEQUENCE [LARGE SCALE GENOMIC DNA]</scope>
</reference>
<proteinExistence type="predicted"/>
<sequence length="158" mass="17257">MAWTPPLLILLTLCTGSVISSELAQESAVSVALLQMARITCQGDGIGNYYTNWCQQEPGRALVGVTCGNNHCPSGIPDKFSDSKSEKKAILTITGTQVEDEADYYFLSPDSSGTHPTVASFIPQSHRQMRKLDKYTFTVCVTLFLQPQQDCGHSHEQG</sequence>
<dbReference type="GeneTree" id="ENSGT00940000153120"/>
<dbReference type="SUPFAM" id="SSF48726">
    <property type="entry name" value="Immunoglobulin"/>
    <property type="match status" value="1"/>
</dbReference>
<evidence type="ECO:0000256" key="1">
    <source>
        <dbReference type="ARBA" id="ARBA00023319"/>
    </source>
</evidence>
<reference evidence="4" key="3">
    <citation type="submission" date="2025-09" db="UniProtKB">
        <authorList>
            <consortium name="Ensembl"/>
        </authorList>
    </citation>
    <scope>IDENTIFICATION</scope>
</reference>
<dbReference type="Proteomes" id="UP000028761">
    <property type="component" value="Chromosome 16"/>
</dbReference>
<dbReference type="Gene3D" id="2.60.40.10">
    <property type="entry name" value="Immunoglobulins"/>
    <property type="match status" value="1"/>
</dbReference>
<reference evidence="4" key="2">
    <citation type="submission" date="2025-08" db="UniProtKB">
        <authorList>
            <consortium name="Ensembl"/>
        </authorList>
    </citation>
    <scope>IDENTIFICATION</scope>
</reference>
<evidence type="ECO:0000259" key="3">
    <source>
        <dbReference type="Pfam" id="PF07686"/>
    </source>
</evidence>
<evidence type="ECO:0000256" key="2">
    <source>
        <dbReference type="SAM" id="SignalP"/>
    </source>
</evidence>
<keyword evidence="2" id="KW-0732">Signal</keyword>
<dbReference type="InterPro" id="IPR013783">
    <property type="entry name" value="Ig-like_fold"/>
</dbReference>
<evidence type="ECO:0000313" key="4">
    <source>
        <dbReference type="Ensembl" id="ENSPANP00000060432.1"/>
    </source>
</evidence>
<feature type="signal peptide" evidence="2">
    <location>
        <begin position="1"/>
        <end position="20"/>
    </location>
</feature>
<protein>
    <recommendedName>
        <fullName evidence="3">Immunoglobulin V-set domain-containing protein</fullName>
    </recommendedName>
</protein>
<dbReference type="PANTHER" id="PTHR23267">
    <property type="entry name" value="IMMUNOGLOBULIN LIGHT CHAIN"/>
    <property type="match status" value="1"/>
</dbReference>
<dbReference type="InterPro" id="IPR013106">
    <property type="entry name" value="Ig_V-set"/>
</dbReference>